<feature type="chain" id="PRO_5046725021" evidence="2">
    <location>
        <begin position="20"/>
        <end position="642"/>
    </location>
</feature>
<gene>
    <name evidence="4" type="primary">LOC118477124</name>
</gene>
<feature type="region of interest" description="Disordered" evidence="1">
    <location>
        <begin position="130"/>
        <end position="169"/>
    </location>
</feature>
<evidence type="ECO:0000313" key="3">
    <source>
        <dbReference type="Proteomes" id="UP000694888"/>
    </source>
</evidence>
<dbReference type="RefSeq" id="XP_035828773.1">
    <property type="nucleotide sequence ID" value="XM_035972880.1"/>
</dbReference>
<feature type="compositionally biased region" description="Low complexity" evidence="1">
    <location>
        <begin position="138"/>
        <end position="160"/>
    </location>
</feature>
<organism evidence="3 4">
    <name type="scientific">Aplysia californica</name>
    <name type="common">California sea hare</name>
    <dbReference type="NCBI Taxonomy" id="6500"/>
    <lineage>
        <taxon>Eukaryota</taxon>
        <taxon>Metazoa</taxon>
        <taxon>Spiralia</taxon>
        <taxon>Lophotrochozoa</taxon>
        <taxon>Mollusca</taxon>
        <taxon>Gastropoda</taxon>
        <taxon>Heterobranchia</taxon>
        <taxon>Euthyneura</taxon>
        <taxon>Tectipleura</taxon>
        <taxon>Aplysiida</taxon>
        <taxon>Aplysioidea</taxon>
        <taxon>Aplysiidae</taxon>
        <taxon>Aplysia</taxon>
    </lineage>
</organism>
<accession>A0ABM1W280</accession>
<evidence type="ECO:0000256" key="2">
    <source>
        <dbReference type="SAM" id="SignalP"/>
    </source>
</evidence>
<name>A0ABM1W280_APLCA</name>
<evidence type="ECO:0000256" key="1">
    <source>
        <dbReference type="SAM" id="MobiDB-lite"/>
    </source>
</evidence>
<dbReference type="Proteomes" id="UP000694888">
    <property type="component" value="Unplaced"/>
</dbReference>
<keyword evidence="2" id="KW-0732">Signal</keyword>
<evidence type="ECO:0000313" key="4">
    <source>
        <dbReference type="RefSeq" id="XP_035828773.1"/>
    </source>
</evidence>
<proteinExistence type="predicted"/>
<protein>
    <submittedName>
        <fullName evidence="4">Uncharacterized protein LOC118477124</fullName>
    </submittedName>
</protein>
<feature type="signal peptide" evidence="2">
    <location>
        <begin position="1"/>
        <end position="19"/>
    </location>
</feature>
<keyword evidence="3" id="KW-1185">Reference proteome</keyword>
<feature type="region of interest" description="Disordered" evidence="1">
    <location>
        <begin position="323"/>
        <end position="370"/>
    </location>
</feature>
<dbReference type="GeneID" id="118477124"/>
<reference evidence="4" key="1">
    <citation type="submission" date="2025-08" db="UniProtKB">
        <authorList>
            <consortium name="RefSeq"/>
        </authorList>
    </citation>
    <scope>IDENTIFICATION</scope>
</reference>
<sequence length="642" mass="70068">MVPKLYVLVLVITIGGGLSQTADMDYATQHESSPHKETSLKENLIAEQADSDDPTDGNQSNNTALFEQILKSVPETCQNRFHLCGSLNPASKTLIEQGQFCTVLSNPLAKRCLVSMGPCTDEDFKSVKTQSCSEEHNSPSPTQQSQTPEQETQALAQQTQSPDQGNNTLINNLLSTRSQECQNTFRVCGSQQTAAKELREKGEYCKALSDPNAKFCLVDIGGCTEDDLAFAKKAVCTEHVSPSTTPQTQSPSQNNTALFEQILKSVPETCQNTFHSCGSLNPASKTLIEQGQFCTVLSNPLAKLCLVNMGPCSDEDFQSVKTQSCSKENVPSSSTQKPQAPTQQTQAPTQQTQAPTQKTQASTPQTQNPNEGIKLFDRILSPLPKACQDSFHTCGSLNPESTKLIEQGQYCTVLSNPLAKLCLVDVGSCTEKNFEYAKGEACKPRKPSLDQVFAKESQACQKTVHSCSSPQSPAKASLEQDNKCEGLKSPSAKKCLVDQGNCSQKDYQDVLNKMCTNTRTQKPAPTTYKPSRQERVMGHNPLTSAVHRLKGDCQKSFWECLKVLPTVRYLVNQKNFCRAMHQTSAMLCMVALGDCREMDIDQLRAATCKGVPIANINNDDNTAQTTRAAVGTMVLAILVQLF</sequence>
<feature type="compositionally biased region" description="Low complexity" evidence="1">
    <location>
        <begin position="331"/>
        <end position="367"/>
    </location>
</feature>